<dbReference type="SUPFAM" id="SSF55797">
    <property type="entry name" value="PR-1-like"/>
    <property type="match status" value="1"/>
</dbReference>
<keyword evidence="3" id="KW-0378">Hydrolase</keyword>
<dbReference type="GO" id="GO:0006508">
    <property type="term" value="P:proteolysis"/>
    <property type="evidence" value="ECO:0007669"/>
    <property type="project" value="UniProtKB-KW"/>
</dbReference>
<keyword evidence="3" id="KW-0645">Protease</keyword>
<dbReference type="InterPro" id="IPR035940">
    <property type="entry name" value="CAP_sf"/>
</dbReference>
<feature type="signal peptide" evidence="1">
    <location>
        <begin position="1"/>
        <end position="22"/>
    </location>
</feature>
<reference evidence="4" key="1">
    <citation type="submission" date="2020-06" db="EMBL/GenBank/DDBJ databases">
        <title>Draft genomic sequecing of Geomonas sp. Red745.</title>
        <authorList>
            <person name="Itoh H."/>
            <person name="Xu Z.X."/>
            <person name="Ushijima N."/>
            <person name="Masuda Y."/>
            <person name="Shiratori Y."/>
            <person name="Senoo K."/>
        </authorList>
    </citation>
    <scope>NUCLEOTIDE SEQUENCE [LARGE SCALE GENOMIC DNA]</scope>
    <source>
        <strain evidence="4">Red745</strain>
    </source>
</reference>
<feature type="chain" id="PRO_5028003794" evidence="1">
    <location>
        <begin position="23"/>
        <end position="213"/>
    </location>
</feature>
<feature type="domain" description="SCP" evidence="2">
    <location>
        <begin position="88"/>
        <end position="203"/>
    </location>
</feature>
<keyword evidence="1" id="KW-0732">Signal</keyword>
<sequence>MKRLARLLLLAGMLLAATGATAQSTATREEMARQMLAETNLARREPLRYVGYIKELRRHFVGRGYLVPGSPALVVTTEGVAALDEAIRFLEKQKPLPPLSWSPGMAQAAADLVRDQGPTGEIGHTGNRSGDMRERIERHGTWRGRIAENIGYGPDTARQMVMQLIIDDGVPERGHRKNIFTSAFKEAGAACGVHAVYRNMCVMEFAAGFTKGR</sequence>
<accession>A0A6V8N5C4</accession>
<dbReference type="AlphaFoldDB" id="A0A6V8N5C4"/>
<name>A0A6V8N5C4_9BACT</name>
<evidence type="ECO:0000313" key="4">
    <source>
        <dbReference type="Proteomes" id="UP000587586"/>
    </source>
</evidence>
<dbReference type="CDD" id="cd05379">
    <property type="entry name" value="CAP_bacterial"/>
    <property type="match status" value="1"/>
</dbReference>
<dbReference type="InterPro" id="IPR014044">
    <property type="entry name" value="CAP_dom"/>
</dbReference>
<evidence type="ECO:0000256" key="1">
    <source>
        <dbReference type="SAM" id="SignalP"/>
    </source>
</evidence>
<dbReference type="GO" id="GO:0008233">
    <property type="term" value="F:peptidase activity"/>
    <property type="evidence" value="ECO:0007669"/>
    <property type="project" value="UniProtKB-KW"/>
</dbReference>
<protein>
    <submittedName>
        <fullName evidence="3">Serine protease</fullName>
    </submittedName>
</protein>
<dbReference type="Gene3D" id="3.40.33.10">
    <property type="entry name" value="CAP"/>
    <property type="match status" value="1"/>
</dbReference>
<keyword evidence="4" id="KW-1185">Reference proteome</keyword>
<evidence type="ECO:0000259" key="2">
    <source>
        <dbReference type="Pfam" id="PF00188"/>
    </source>
</evidence>
<comment type="caution">
    <text evidence="3">The sequence shown here is derived from an EMBL/GenBank/DDBJ whole genome shotgun (WGS) entry which is preliminary data.</text>
</comment>
<evidence type="ECO:0000313" key="3">
    <source>
        <dbReference type="EMBL" id="GFO67144.1"/>
    </source>
</evidence>
<dbReference type="Proteomes" id="UP000587586">
    <property type="component" value="Unassembled WGS sequence"/>
</dbReference>
<proteinExistence type="predicted"/>
<organism evidence="3 4">
    <name type="scientific">Geomonas limicola</name>
    <dbReference type="NCBI Taxonomy" id="2740186"/>
    <lineage>
        <taxon>Bacteria</taxon>
        <taxon>Pseudomonadati</taxon>
        <taxon>Thermodesulfobacteriota</taxon>
        <taxon>Desulfuromonadia</taxon>
        <taxon>Geobacterales</taxon>
        <taxon>Geobacteraceae</taxon>
        <taxon>Geomonas</taxon>
    </lineage>
</organism>
<dbReference type="Pfam" id="PF00188">
    <property type="entry name" value="CAP"/>
    <property type="match status" value="1"/>
</dbReference>
<dbReference type="EMBL" id="BLXZ01000001">
    <property type="protein sequence ID" value="GFO67144.1"/>
    <property type="molecule type" value="Genomic_DNA"/>
</dbReference>
<gene>
    <name evidence="3" type="ORF">GMLC_07230</name>
</gene>
<dbReference type="RefSeq" id="WP_183359663.1">
    <property type="nucleotide sequence ID" value="NZ_BLXZ01000001.1"/>
</dbReference>
<dbReference type="PANTHER" id="PTHR31157:SF1">
    <property type="entry name" value="SCP DOMAIN-CONTAINING PROTEIN"/>
    <property type="match status" value="1"/>
</dbReference>
<dbReference type="PANTHER" id="PTHR31157">
    <property type="entry name" value="SCP DOMAIN-CONTAINING PROTEIN"/>
    <property type="match status" value="1"/>
</dbReference>